<dbReference type="Proteomes" id="UP000010367">
    <property type="component" value="Chromosome"/>
</dbReference>
<evidence type="ECO:0000313" key="1">
    <source>
        <dbReference type="EMBL" id="AFY83901.1"/>
    </source>
</evidence>
<proteinExistence type="predicted"/>
<name>K9TP25_9CYAN</name>
<keyword evidence="2" id="KW-1185">Reference proteome</keyword>
<dbReference type="EMBL" id="CP003607">
    <property type="protein sequence ID" value="AFY83901.1"/>
    <property type="molecule type" value="Genomic_DNA"/>
</dbReference>
<accession>K9TP25</accession>
<dbReference type="HOGENOM" id="CLU_2233782_0_0_3"/>
<dbReference type="AlphaFoldDB" id="K9TP25"/>
<evidence type="ECO:0000313" key="2">
    <source>
        <dbReference type="Proteomes" id="UP000010367"/>
    </source>
</evidence>
<protein>
    <submittedName>
        <fullName evidence="1">Uncharacterized protein</fullName>
    </submittedName>
</protein>
<sequence>MNFSFRSPALWGILSTQGLYSLENRVQVCLDTRVGCWAENCERFSSVIKSIISQFRLLLKKCESFMLWVDILCAASGQLTLGFDLVLNRVRWLGPKSLRWIPSAH</sequence>
<organism evidence="1 2">
    <name type="scientific">Oscillatoria acuminata PCC 6304</name>
    <dbReference type="NCBI Taxonomy" id="56110"/>
    <lineage>
        <taxon>Bacteria</taxon>
        <taxon>Bacillati</taxon>
        <taxon>Cyanobacteriota</taxon>
        <taxon>Cyanophyceae</taxon>
        <taxon>Oscillatoriophycideae</taxon>
        <taxon>Oscillatoriales</taxon>
        <taxon>Oscillatoriaceae</taxon>
        <taxon>Oscillatoria</taxon>
    </lineage>
</organism>
<gene>
    <name evidence="1" type="ORF">Oscil6304_4381</name>
</gene>
<dbReference type="InParanoid" id="K9TP25"/>
<dbReference type="STRING" id="56110.Oscil6304_4381"/>
<reference evidence="1 2" key="1">
    <citation type="submission" date="2012-06" db="EMBL/GenBank/DDBJ databases">
        <title>Finished chromosome of genome of Oscillatoria acuminata PCC 6304.</title>
        <authorList>
            <consortium name="US DOE Joint Genome Institute"/>
            <person name="Gugger M."/>
            <person name="Coursin T."/>
            <person name="Rippka R."/>
            <person name="Tandeau De Marsac N."/>
            <person name="Huntemann M."/>
            <person name="Wei C.-L."/>
            <person name="Han J."/>
            <person name="Detter J.C."/>
            <person name="Han C."/>
            <person name="Tapia R."/>
            <person name="Davenport K."/>
            <person name="Daligault H."/>
            <person name="Erkkila T."/>
            <person name="Gu W."/>
            <person name="Munk A.C.C."/>
            <person name="Teshima H."/>
            <person name="Xu Y."/>
            <person name="Chain P."/>
            <person name="Chen A."/>
            <person name="Krypides N."/>
            <person name="Mavromatis K."/>
            <person name="Markowitz V."/>
            <person name="Szeto E."/>
            <person name="Ivanova N."/>
            <person name="Mikhailova N."/>
            <person name="Ovchinnikova G."/>
            <person name="Pagani I."/>
            <person name="Pati A."/>
            <person name="Goodwin L."/>
            <person name="Peters L."/>
            <person name="Pitluck S."/>
            <person name="Woyke T."/>
            <person name="Kerfeld C."/>
        </authorList>
    </citation>
    <scope>NUCLEOTIDE SEQUENCE [LARGE SCALE GENOMIC DNA]</scope>
    <source>
        <strain evidence="1 2">PCC 6304</strain>
    </source>
</reference>
<dbReference type="KEGG" id="oac:Oscil6304_4381"/>